<dbReference type="CDD" id="cd01171">
    <property type="entry name" value="YXKO-related"/>
    <property type="match status" value="1"/>
</dbReference>
<evidence type="ECO:0000256" key="5">
    <source>
        <dbReference type="ARBA" id="ARBA00023239"/>
    </source>
</evidence>
<keyword evidence="3 6" id="KW-0521">NADP</keyword>
<feature type="binding site" evidence="6">
    <location>
        <position position="151"/>
    </location>
    <ligand>
        <name>(6S)-NADPHX</name>
        <dbReference type="ChEBI" id="CHEBI:64076"/>
    </ligand>
</feature>
<name>A0A2K1PYW3_9GAMM</name>
<dbReference type="InterPro" id="IPR029056">
    <property type="entry name" value="Ribokinase-like"/>
</dbReference>
<feature type="binding site" evidence="6">
    <location>
        <begin position="188"/>
        <end position="192"/>
    </location>
    <ligand>
        <name>AMP</name>
        <dbReference type="ChEBI" id="CHEBI:456215"/>
    </ligand>
</feature>
<comment type="catalytic activity">
    <reaction evidence="6">
        <text>(6S)-NADHX + ADP = AMP + phosphate + NADH + H(+)</text>
        <dbReference type="Rhea" id="RHEA:32223"/>
        <dbReference type="ChEBI" id="CHEBI:15378"/>
        <dbReference type="ChEBI" id="CHEBI:43474"/>
        <dbReference type="ChEBI" id="CHEBI:57945"/>
        <dbReference type="ChEBI" id="CHEBI:64074"/>
        <dbReference type="ChEBI" id="CHEBI:456215"/>
        <dbReference type="ChEBI" id="CHEBI:456216"/>
        <dbReference type="EC" id="4.2.1.136"/>
    </reaction>
</comment>
<dbReference type="InterPro" id="IPR000631">
    <property type="entry name" value="CARKD"/>
</dbReference>
<dbReference type="PANTHER" id="PTHR12592:SF0">
    <property type="entry name" value="ATP-DEPENDENT (S)-NAD(P)H-HYDRATE DEHYDRATASE"/>
    <property type="match status" value="1"/>
</dbReference>
<comment type="function">
    <text evidence="6">Catalyzes the dehydration of the S-form of NAD(P)HX at the expense of ADP, which is converted to AMP. Together with NAD(P)HX epimerase, which catalyzes the epimerization of the S- and R-forms, the enzyme allows the repair of both epimers of NAD(P)HX, a damaged form of NAD(P)H that is a result of enzymatic or heat-dependent hydration.</text>
</comment>
<comment type="cofactor">
    <cofactor evidence="6">
        <name>Mg(2+)</name>
        <dbReference type="ChEBI" id="CHEBI:18420"/>
    </cofactor>
</comment>
<feature type="binding site" evidence="6">
    <location>
        <position position="43"/>
    </location>
    <ligand>
        <name>(6S)-NADPHX</name>
        <dbReference type="ChEBI" id="CHEBI:64076"/>
    </ligand>
</feature>
<comment type="subunit">
    <text evidence="6">Homotetramer.</text>
</comment>
<evidence type="ECO:0000256" key="4">
    <source>
        <dbReference type="ARBA" id="ARBA00023027"/>
    </source>
</evidence>
<evidence type="ECO:0000313" key="9">
    <source>
        <dbReference type="Proteomes" id="UP000236220"/>
    </source>
</evidence>
<evidence type="ECO:0000256" key="2">
    <source>
        <dbReference type="ARBA" id="ARBA00022840"/>
    </source>
</evidence>
<proteinExistence type="inferred from homology"/>
<feature type="domain" description="YjeF C-terminal" evidence="7">
    <location>
        <begin position="8"/>
        <end position="277"/>
    </location>
</feature>
<dbReference type="GO" id="GO:0052855">
    <property type="term" value="F:ADP-dependent NAD(P)H-hydrate dehydratase activity"/>
    <property type="evidence" value="ECO:0007669"/>
    <property type="project" value="UniProtKB-UniRule"/>
</dbReference>
<comment type="catalytic activity">
    <reaction evidence="6">
        <text>(6S)-NADPHX + ADP = AMP + phosphate + NADPH + H(+)</text>
        <dbReference type="Rhea" id="RHEA:32235"/>
        <dbReference type="ChEBI" id="CHEBI:15378"/>
        <dbReference type="ChEBI" id="CHEBI:43474"/>
        <dbReference type="ChEBI" id="CHEBI:57783"/>
        <dbReference type="ChEBI" id="CHEBI:64076"/>
        <dbReference type="ChEBI" id="CHEBI:456215"/>
        <dbReference type="ChEBI" id="CHEBI:456216"/>
        <dbReference type="EC" id="4.2.1.136"/>
    </reaction>
</comment>
<dbReference type="InterPro" id="IPR017953">
    <property type="entry name" value="Carbohydrate_kinase_pred_CS"/>
</dbReference>
<dbReference type="Pfam" id="PF01256">
    <property type="entry name" value="Carb_kinase"/>
    <property type="match status" value="1"/>
</dbReference>
<keyword evidence="2 6" id="KW-0067">ATP-binding</keyword>
<dbReference type="PROSITE" id="PS01049">
    <property type="entry name" value="YJEF_C_1"/>
    <property type="match status" value="1"/>
</dbReference>
<reference evidence="8 9" key="1">
    <citation type="submission" date="2017-08" db="EMBL/GenBank/DDBJ databases">
        <title>Lysobacter sylvestris genome.</title>
        <authorList>
            <person name="Zhang D.-C."/>
            <person name="Albuquerque L."/>
            <person name="Franca L."/>
            <person name="Froufe H.J.C."/>
            <person name="Barroso C."/>
            <person name="Egas C."/>
            <person name="Da Costa M."/>
            <person name="Margesin R."/>
        </authorList>
    </citation>
    <scope>NUCLEOTIDE SEQUENCE [LARGE SCALE GENOMIC DNA]</scope>
    <source>
        <strain evidence="8 9">AM20-91</strain>
    </source>
</reference>
<keyword evidence="5 6" id="KW-0456">Lyase</keyword>
<dbReference type="GO" id="GO:0046496">
    <property type="term" value="P:nicotinamide nucleotide metabolic process"/>
    <property type="evidence" value="ECO:0007669"/>
    <property type="project" value="UniProtKB-UniRule"/>
</dbReference>
<dbReference type="PROSITE" id="PS51383">
    <property type="entry name" value="YJEF_C_3"/>
    <property type="match status" value="1"/>
</dbReference>
<evidence type="ECO:0000256" key="1">
    <source>
        <dbReference type="ARBA" id="ARBA00022741"/>
    </source>
</evidence>
<comment type="similarity">
    <text evidence="6">Belongs to the NnrD/CARKD family.</text>
</comment>
<comment type="caution">
    <text evidence="8">The sequence shown here is derived from an EMBL/GenBank/DDBJ whole genome shotgun (WGS) entry which is preliminary data.</text>
</comment>
<evidence type="ECO:0000256" key="3">
    <source>
        <dbReference type="ARBA" id="ARBA00022857"/>
    </source>
</evidence>
<organism evidence="8 9">
    <name type="scientific">Solilutibacter silvestris</name>
    <dbReference type="NCBI Taxonomy" id="1645665"/>
    <lineage>
        <taxon>Bacteria</taxon>
        <taxon>Pseudomonadati</taxon>
        <taxon>Pseudomonadota</taxon>
        <taxon>Gammaproteobacteria</taxon>
        <taxon>Lysobacterales</taxon>
        <taxon>Lysobacteraceae</taxon>
        <taxon>Solilutibacter</taxon>
    </lineage>
</organism>
<gene>
    <name evidence="6" type="primary">nnrD</name>
    <name evidence="8" type="ORF">Lysil_2160</name>
</gene>
<evidence type="ECO:0000259" key="7">
    <source>
        <dbReference type="PROSITE" id="PS51383"/>
    </source>
</evidence>
<keyword evidence="1 6" id="KW-0547">Nucleotide-binding</keyword>
<dbReference type="EMBL" id="NPZB01000002">
    <property type="protein sequence ID" value="PNS07984.1"/>
    <property type="molecule type" value="Genomic_DNA"/>
</dbReference>
<feature type="binding site" evidence="6">
    <location>
        <position position="104"/>
    </location>
    <ligand>
        <name>(6S)-NADPHX</name>
        <dbReference type="ChEBI" id="CHEBI:64076"/>
    </ligand>
</feature>
<evidence type="ECO:0000313" key="8">
    <source>
        <dbReference type="EMBL" id="PNS07984.1"/>
    </source>
</evidence>
<dbReference type="GO" id="GO:0052856">
    <property type="term" value="F:NAD(P)HX epimerase activity"/>
    <property type="evidence" value="ECO:0007669"/>
    <property type="project" value="TreeGrafter"/>
</dbReference>
<dbReference type="Gene3D" id="3.40.1190.20">
    <property type="match status" value="1"/>
</dbReference>
<keyword evidence="4 6" id="KW-0520">NAD</keyword>
<dbReference type="NCBIfam" id="TIGR00196">
    <property type="entry name" value="yjeF_cterm"/>
    <property type="match status" value="1"/>
</dbReference>
<dbReference type="Proteomes" id="UP000236220">
    <property type="component" value="Unassembled WGS sequence"/>
</dbReference>
<accession>A0A2K1PYW3</accession>
<sequence length="280" mass="28672">MRPFDLATLADAQARIPQRPRDAHKGLFGHVLCIGGGRGMGGALALCVEAALRAGAGRVSAATRAEHVAVLLARRPECMVHAVESPSDIAELMASADVIAIGPGLGRDVWAKSLLDAALATRRPLVIDADALTLIAADPRPLPAGSVITPHPGEAARLLGIPTDEVQANREDAAQTLADRYHCIAVLKGHGTLVAATGERTRMVDGGNPGMASAGMGDALTGIVSALCAQHQDAFEAAWIGAVLHAAAGDAVCAMQGEYGLLASDLIAALPSVFPQRMSA</sequence>
<dbReference type="AlphaFoldDB" id="A0A2K1PYW3"/>
<feature type="binding site" evidence="6">
    <location>
        <position position="218"/>
    </location>
    <ligand>
        <name>(6S)-NADPHX</name>
        <dbReference type="ChEBI" id="CHEBI:64076"/>
    </ligand>
</feature>
<dbReference type="PANTHER" id="PTHR12592">
    <property type="entry name" value="ATP-DEPENDENT (S)-NAD(P)H-HYDRATE DEHYDRATASE FAMILY MEMBER"/>
    <property type="match status" value="1"/>
</dbReference>
<keyword evidence="9" id="KW-1185">Reference proteome</keyword>
<dbReference type="GO" id="GO:0110051">
    <property type="term" value="P:metabolite repair"/>
    <property type="evidence" value="ECO:0007669"/>
    <property type="project" value="TreeGrafter"/>
</dbReference>
<feature type="binding site" evidence="6">
    <location>
        <position position="217"/>
    </location>
    <ligand>
        <name>AMP</name>
        <dbReference type="ChEBI" id="CHEBI:456215"/>
    </ligand>
</feature>
<dbReference type="EC" id="4.2.1.136" evidence="6"/>
<dbReference type="HAMAP" id="MF_01965">
    <property type="entry name" value="NADHX_dehydratase"/>
    <property type="match status" value="1"/>
</dbReference>
<dbReference type="GO" id="GO:0005524">
    <property type="term" value="F:ATP binding"/>
    <property type="evidence" value="ECO:0007669"/>
    <property type="project" value="UniProtKB-KW"/>
</dbReference>
<protein>
    <recommendedName>
        <fullName evidence="6">ADP-dependent (S)-NAD(P)H-hydrate dehydratase</fullName>
        <ecNumber evidence="6">4.2.1.136</ecNumber>
    </recommendedName>
    <alternativeName>
        <fullName evidence="6">ADP-dependent NAD(P)HX dehydratase</fullName>
    </alternativeName>
</protein>
<dbReference type="SUPFAM" id="SSF53613">
    <property type="entry name" value="Ribokinase-like"/>
    <property type="match status" value="1"/>
</dbReference>
<evidence type="ECO:0000256" key="6">
    <source>
        <dbReference type="HAMAP-Rule" id="MF_01965"/>
    </source>
</evidence>